<evidence type="ECO:0000313" key="9">
    <source>
        <dbReference type="EMBL" id="EST11314.1"/>
    </source>
</evidence>
<accession>V6J3M8</accession>
<dbReference type="GO" id="GO:0005886">
    <property type="term" value="C:plasma membrane"/>
    <property type="evidence" value="ECO:0007669"/>
    <property type="project" value="UniProtKB-SubCell"/>
</dbReference>
<evidence type="ECO:0000256" key="4">
    <source>
        <dbReference type="ARBA" id="ARBA00022692"/>
    </source>
</evidence>
<evidence type="ECO:0000313" key="10">
    <source>
        <dbReference type="Proteomes" id="UP000018296"/>
    </source>
</evidence>
<keyword evidence="4 7" id="KW-0812">Transmembrane</keyword>
<evidence type="ECO:0000256" key="6">
    <source>
        <dbReference type="ARBA" id="ARBA00023136"/>
    </source>
</evidence>
<name>V6J3M8_9BACL</name>
<dbReference type="InterPro" id="IPR037185">
    <property type="entry name" value="EmrE-like"/>
</dbReference>
<dbReference type="SUPFAM" id="SSF103481">
    <property type="entry name" value="Multidrug resistance efflux transporter EmrE"/>
    <property type="match status" value="2"/>
</dbReference>
<feature type="transmembrane region" description="Helical" evidence="7">
    <location>
        <begin position="35"/>
        <end position="58"/>
    </location>
</feature>
<evidence type="ECO:0000259" key="8">
    <source>
        <dbReference type="Pfam" id="PF00892"/>
    </source>
</evidence>
<feature type="transmembrane region" description="Helical" evidence="7">
    <location>
        <begin position="65"/>
        <end position="86"/>
    </location>
</feature>
<feature type="transmembrane region" description="Helical" evidence="7">
    <location>
        <begin position="143"/>
        <end position="164"/>
    </location>
</feature>
<dbReference type="eggNOG" id="COG0697">
    <property type="taxonomic scope" value="Bacteria"/>
</dbReference>
<evidence type="ECO:0000256" key="1">
    <source>
        <dbReference type="ARBA" id="ARBA00004651"/>
    </source>
</evidence>
<dbReference type="PANTHER" id="PTHR42920">
    <property type="entry name" value="OS03G0707200 PROTEIN-RELATED"/>
    <property type="match status" value="1"/>
</dbReference>
<feature type="transmembrane region" description="Helical" evidence="7">
    <location>
        <begin position="208"/>
        <end position="229"/>
    </location>
</feature>
<dbReference type="RefSeq" id="WP_023510655.1">
    <property type="nucleotide sequence ID" value="NZ_AWTC01000012.1"/>
</dbReference>
<proteinExistence type="inferred from homology"/>
<dbReference type="EMBL" id="AWTC01000012">
    <property type="protein sequence ID" value="EST11314.1"/>
    <property type="molecule type" value="Genomic_DNA"/>
</dbReference>
<gene>
    <name evidence="9" type="ORF">P343_12060</name>
</gene>
<keyword evidence="3" id="KW-1003">Cell membrane</keyword>
<protein>
    <submittedName>
        <fullName evidence="9">Membrane protein</fullName>
    </submittedName>
</protein>
<keyword evidence="5 7" id="KW-1133">Transmembrane helix</keyword>
<keyword evidence="10" id="KW-1185">Reference proteome</keyword>
<sequence length="302" mass="33818">MKHQRLADLSLLFVAIVWGSSYLVTKVVLQDLSVFSFLFIRFAITVLVMLVFTWKVLLRSSKQTWLSGLIFGLFLSAIFINETWGIKYTSAANSGFLISLFVVFTPLFEAVILKKKLRLGILAAVMISVIGTSLLSLKEGYHFNIGDLLILCAAALRGMQMTLTQKLSHAEMDSRALTTIQLSVVAIIMGTLSLFFRPSNESMLPADLNFWLLTIYLSLFGTLLAFYIQLVMIRRTSPTRVGLLMGTEPVFSTIFAVFIGGEHLTWQGWLGGILIILATYYGRYTESKQSQHSNEMILEDQG</sequence>
<evidence type="ECO:0000256" key="7">
    <source>
        <dbReference type="SAM" id="Phobius"/>
    </source>
</evidence>
<feature type="domain" description="EamA" evidence="8">
    <location>
        <begin position="7"/>
        <end position="136"/>
    </location>
</feature>
<reference evidence="9 10" key="1">
    <citation type="journal article" date="2013" name="Genome Announc.">
        <title>Genome Sequence of Sporolactobacillus laevolacticus DSM442, an Efficient Polymer-Grade D-Lactate Producer from Agricultural Waste Cottonseed as a Nitrogen Source.</title>
        <authorList>
            <person name="Wang H."/>
            <person name="Wang L."/>
            <person name="Ju J."/>
            <person name="Yu B."/>
            <person name="Ma Y."/>
        </authorList>
    </citation>
    <scope>NUCLEOTIDE SEQUENCE [LARGE SCALE GENOMIC DNA]</scope>
    <source>
        <strain evidence="9 10">DSM 442</strain>
    </source>
</reference>
<feature type="transmembrane region" description="Helical" evidence="7">
    <location>
        <begin position="119"/>
        <end position="137"/>
    </location>
</feature>
<dbReference type="PATRIC" id="fig|1395513.3.peg.2446"/>
<comment type="similarity">
    <text evidence="2">Belongs to the EamA transporter family.</text>
</comment>
<feature type="transmembrane region" description="Helical" evidence="7">
    <location>
        <begin position="9"/>
        <end position="29"/>
    </location>
</feature>
<comment type="caution">
    <text evidence="9">The sequence shown here is derived from an EMBL/GenBank/DDBJ whole genome shotgun (WGS) entry which is preliminary data.</text>
</comment>
<feature type="transmembrane region" description="Helical" evidence="7">
    <location>
        <begin position="266"/>
        <end position="282"/>
    </location>
</feature>
<dbReference type="Pfam" id="PF00892">
    <property type="entry name" value="EamA"/>
    <property type="match status" value="2"/>
</dbReference>
<dbReference type="InterPro" id="IPR051258">
    <property type="entry name" value="Diverse_Substrate_Transporter"/>
</dbReference>
<feature type="domain" description="EamA" evidence="8">
    <location>
        <begin position="145"/>
        <end position="280"/>
    </location>
</feature>
<dbReference type="OrthoDB" id="9804865at2"/>
<dbReference type="InterPro" id="IPR000620">
    <property type="entry name" value="EamA_dom"/>
</dbReference>
<comment type="subcellular location">
    <subcellularLocation>
        <location evidence="1">Cell membrane</location>
        <topology evidence="1">Multi-pass membrane protein</topology>
    </subcellularLocation>
</comment>
<feature type="transmembrane region" description="Helical" evidence="7">
    <location>
        <begin position="241"/>
        <end position="260"/>
    </location>
</feature>
<evidence type="ECO:0000256" key="5">
    <source>
        <dbReference type="ARBA" id="ARBA00022989"/>
    </source>
</evidence>
<evidence type="ECO:0000256" key="2">
    <source>
        <dbReference type="ARBA" id="ARBA00007362"/>
    </source>
</evidence>
<keyword evidence="6 7" id="KW-0472">Membrane</keyword>
<dbReference type="AlphaFoldDB" id="V6J3M8"/>
<organism evidence="9 10">
    <name type="scientific">Sporolactobacillus laevolacticus DSM 442</name>
    <dbReference type="NCBI Taxonomy" id="1395513"/>
    <lineage>
        <taxon>Bacteria</taxon>
        <taxon>Bacillati</taxon>
        <taxon>Bacillota</taxon>
        <taxon>Bacilli</taxon>
        <taxon>Bacillales</taxon>
        <taxon>Sporolactobacillaceae</taxon>
        <taxon>Sporolactobacillus</taxon>
    </lineage>
</organism>
<feature type="transmembrane region" description="Helical" evidence="7">
    <location>
        <begin position="92"/>
        <end position="112"/>
    </location>
</feature>
<dbReference type="PANTHER" id="PTHR42920:SF5">
    <property type="entry name" value="EAMA DOMAIN-CONTAINING PROTEIN"/>
    <property type="match status" value="1"/>
</dbReference>
<feature type="transmembrane region" description="Helical" evidence="7">
    <location>
        <begin position="176"/>
        <end position="196"/>
    </location>
</feature>
<evidence type="ECO:0000256" key="3">
    <source>
        <dbReference type="ARBA" id="ARBA00022475"/>
    </source>
</evidence>
<dbReference type="Proteomes" id="UP000018296">
    <property type="component" value="Unassembled WGS sequence"/>
</dbReference>
<dbReference type="STRING" id="1395513.P343_12060"/>